<evidence type="ECO:0000313" key="2">
    <source>
        <dbReference type="Proteomes" id="UP000189733"/>
    </source>
</evidence>
<proteinExistence type="predicted"/>
<evidence type="ECO:0000313" key="1">
    <source>
        <dbReference type="EMBL" id="SKA71458.1"/>
    </source>
</evidence>
<sequence>MKRQAFFQKKNLHHRLFTEKKHKATDEVLKENIFRRNLQENKTAMLRDFSFSSIVFPIPFFTQLPYGTSMTSQSLLTLLAVWICLGLCSCVTASDSSSDLSKRRRFTPCPSSPNCVSSYATDNTHRIAAIEAQGPVPEVMARLKAAITTIPQSTVQQEDGNYIHATFRVKFLFIPFTDDVECLYSPEQSKIHIRSASRSGYWDFGVNRQRVEKIRRLFEKGVTSF</sequence>
<dbReference type="STRING" id="1121442.SAMN02745702_01486"/>
<reference evidence="1 2" key="1">
    <citation type="submission" date="2017-02" db="EMBL/GenBank/DDBJ databases">
        <authorList>
            <person name="Peterson S.W."/>
        </authorList>
    </citation>
    <scope>NUCLEOTIDE SEQUENCE [LARGE SCALE GENOMIC DNA]</scope>
    <source>
        <strain evidence="1 2">DSM 18034</strain>
    </source>
</reference>
<keyword evidence="2" id="KW-1185">Reference proteome</keyword>
<dbReference type="OrthoDB" id="9793534at2"/>
<dbReference type="PANTHER" id="PTHR34801:SF6">
    <property type="entry name" value="SLL1620 PROTEIN"/>
    <property type="match status" value="1"/>
</dbReference>
<name>A0A1T4W318_9BACT</name>
<accession>A0A1T4W318</accession>
<dbReference type="EMBL" id="FUYA01000004">
    <property type="protein sequence ID" value="SKA71458.1"/>
    <property type="molecule type" value="Genomic_DNA"/>
</dbReference>
<dbReference type="PANTHER" id="PTHR34801">
    <property type="entry name" value="EXPRESSED PROTEIN"/>
    <property type="match status" value="1"/>
</dbReference>
<dbReference type="Proteomes" id="UP000189733">
    <property type="component" value="Unassembled WGS sequence"/>
</dbReference>
<dbReference type="RefSeq" id="WP_078684771.1">
    <property type="nucleotide sequence ID" value="NZ_FUYA01000004.1"/>
</dbReference>
<gene>
    <name evidence="1" type="ORF">SAMN02745702_01486</name>
</gene>
<dbReference type="AlphaFoldDB" id="A0A1T4W318"/>
<dbReference type="Pfam" id="PF07386">
    <property type="entry name" value="DUF1499"/>
    <property type="match status" value="1"/>
</dbReference>
<organism evidence="1 2">
    <name type="scientific">Desulfobaculum bizertense DSM 18034</name>
    <dbReference type="NCBI Taxonomy" id="1121442"/>
    <lineage>
        <taxon>Bacteria</taxon>
        <taxon>Pseudomonadati</taxon>
        <taxon>Thermodesulfobacteriota</taxon>
        <taxon>Desulfovibrionia</taxon>
        <taxon>Desulfovibrionales</taxon>
        <taxon>Desulfovibrionaceae</taxon>
        <taxon>Desulfobaculum</taxon>
    </lineage>
</organism>
<dbReference type="InterPro" id="IPR010865">
    <property type="entry name" value="DUF1499"/>
</dbReference>
<protein>
    <submittedName>
        <fullName evidence="1">Uncharacterized conserved protein, DUF1499 family</fullName>
    </submittedName>
</protein>